<dbReference type="Proteomes" id="UP000887565">
    <property type="component" value="Unplaced"/>
</dbReference>
<proteinExistence type="predicted"/>
<evidence type="ECO:0000313" key="1">
    <source>
        <dbReference type="Proteomes" id="UP000887565"/>
    </source>
</evidence>
<protein>
    <submittedName>
        <fullName evidence="2">Uncharacterized protein</fullName>
    </submittedName>
</protein>
<dbReference type="WBParaSite" id="nRc.2.0.1.t46014-RA">
    <property type="protein sequence ID" value="nRc.2.0.1.t46014-RA"/>
    <property type="gene ID" value="nRc.2.0.1.g46014"/>
</dbReference>
<keyword evidence="1" id="KW-1185">Reference proteome</keyword>
<sequence length="156" mass="16597">MGRMHAARLFALGEVHGSVFAAVRLMTNSSCSILSREMLCGFVVAIVTMVQFVARTVAVGMVEEPHLLRQYGRFSRCCAGSRALCCGNFRLCCPTSGGTELNSHLAGFLLGRQVVHSLGILPLSGREVLGGSVCRACGSSIVHVLWALRCSTSSCC</sequence>
<reference evidence="2" key="1">
    <citation type="submission" date="2022-11" db="UniProtKB">
        <authorList>
            <consortium name="WormBaseParasite"/>
        </authorList>
    </citation>
    <scope>IDENTIFICATION</scope>
</reference>
<organism evidence="1 2">
    <name type="scientific">Romanomermis culicivorax</name>
    <name type="common">Nematode worm</name>
    <dbReference type="NCBI Taxonomy" id="13658"/>
    <lineage>
        <taxon>Eukaryota</taxon>
        <taxon>Metazoa</taxon>
        <taxon>Ecdysozoa</taxon>
        <taxon>Nematoda</taxon>
        <taxon>Enoplea</taxon>
        <taxon>Dorylaimia</taxon>
        <taxon>Mermithida</taxon>
        <taxon>Mermithoidea</taxon>
        <taxon>Mermithidae</taxon>
        <taxon>Romanomermis</taxon>
    </lineage>
</organism>
<evidence type="ECO:0000313" key="2">
    <source>
        <dbReference type="WBParaSite" id="nRc.2.0.1.t46014-RA"/>
    </source>
</evidence>
<accession>A0A915L4M4</accession>
<name>A0A915L4M4_ROMCU</name>
<dbReference type="AlphaFoldDB" id="A0A915L4M4"/>